<evidence type="ECO:0000313" key="4">
    <source>
        <dbReference type="Proteomes" id="UP000002027"/>
    </source>
</evidence>
<organism evidence="3 4">
    <name type="scientific">Sphaerobacter thermophilus (strain ATCC 49802 / DSM 20745 / KCCM 41009 / NCIMB 13125 / S 6022)</name>
    <dbReference type="NCBI Taxonomy" id="479434"/>
    <lineage>
        <taxon>Bacteria</taxon>
        <taxon>Pseudomonadati</taxon>
        <taxon>Thermomicrobiota</taxon>
        <taxon>Thermomicrobia</taxon>
        <taxon>Sphaerobacterales</taxon>
        <taxon>Sphaerobacterineae</taxon>
        <taxon>Sphaerobacteraceae</taxon>
        <taxon>Sphaerobacter</taxon>
    </lineage>
</organism>
<feature type="domain" description="WxL" evidence="2">
    <location>
        <begin position="66"/>
        <end position="189"/>
    </location>
</feature>
<feature type="signal peptide" evidence="1">
    <location>
        <begin position="1"/>
        <end position="31"/>
    </location>
</feature>
<dbReference type="InterPro" id="IPR027994">
    <property type="entry name" value="WxL_dom"/>
</dbReference>
<dbReference type="HOGENOM" id="CLU_1440229_0_0_0"/>
<dbReference type="RefSeq" id="WP_012872872.1">
    <property type="nucleotide sequence ID" value="NC_013523.1"/>
</dbReference>
<keyword evidence="1" id="KW-0732">Signal</keyword>
<dbReference type="AlphaFoldDB" id="D1C7W0"/>
<accession>D1C7W0</accession>
<name>D1C7W0_SPHTD</name>
<evidence type="ECO:0000259" key="2">
    <source>
        <dbReference type="Pfam" id="PF13731"/>
    </source>
</evidence>
<gene>
    <name evidence="3" type="ordered locus">Sthe_2415</name>
</gene>
<reference evidence="4" key="1">
    <citation type="submission" date="2009-11" db="EMBL/GenBank/DDBJ databases">
        <title>The complete chromosome 1 of Sphaerobacter thermophilus DSM 20745.</title>
        <authorList>
            <person name="Lucas S."/>
            <person name="Copeland A."/>
            <person name="Lapidus A."/>
            <person name="Glavina del Rio T."/>
            <person name="Dalin E."/>
            <person name="Tice H."/>
            <person name="Bruce D."/>
            <person name="Goodwin L."/>
            <person name="Pitluck S."/>
            <person name="Kyrpides N."/>
            <person name="Mavromatis K."/>
            <person name="Ivanova N."/>
            <person name="Mikhailova N."/>
            <person name="LaButti K.M."/>
            <person name="Clum A."/>
            <person name="Sun H.I."/>
            <person name="Brettin T."/>
            <person name="Detter J.C."/>
            <person name="Han C."/>
            <person name="Larimer F."/>
            <person name="Land M."/>
            <person name="Hauser L."/>
            <person name="Markowitz V."/>
            <person name="Cheng J.F."/>
            <person name="Hugenholtz P."/>
            <person name="Woyke T."/>
            <person name="Wu D."/>
            <person name="Steenblock K."/>
            <person name="Schneider S."/>
            <person name="Pukall R."/>
            <person name="Goeker M."/>
            <person name="Klenk H.P."/>
            <person name="Eisen J.A."/>
        </authorList>
    </citation>
    <scope>NUCLEOTIDE SEQUENCE [LARGE SCALE GENOMIC DNA]</scope>
    <source>
        <strain evidence="4">ATCC 49802 / DSM 20745 / S 6022</strain>
    </source>
</reference>
<feature type="chain" id="PRO_5003021128" description="WxL domain-containing protein" evidence="1">
    <location>
        <begin position="32"/>
        <end position="189"/>
    </location>
</feature>
<evidence type="ECO:0000313" key="3">
    <source>
        <dbReference type="EMBL" id="ACZ39831.1"/>
    </source>
</evidence>
<dbReference type="Proteomes" id="UP000002027">
    <property type="component" value="Chromosome 1"/>
</dbReference>
<dbReference type="Pfam" id="PF13731">
    <property type="entry name" value="WxL"/>
    <property type="match status" value="1"/>
</dbReference>
<dbReference type="STRING" id="479434.Sthe_2415"/>
<protein>
    <recommendedName>
        <fullName evidence="2">WxL domain-containing protein</fullName>
    </recommendedName>
</protein>
<dbReference type="OrthoDB" id="5125776at2"/>
<proteinExistence type="predicted"/>
<dbReference type="InParanoid" id="D1C7W0"/>
<evidence type="ECO:0000256" key="1">
    <source>
        <dbReference type="SAM" id="SignalP"/>
    </source>
</evidence>
<keyword evidence="4" id="KW-1185">Reference proteome</keyword>
<reference evidence="3 4" key="2">
    <citation type="journal article" date="2010" name="Stand. Genomic Sci.">
        <title>Complete genome sequence of Desulfohalobium retbaense type strain (HR(100)).</title>
        <authorList>
            <person name="Spring S."/>
            <person name="Nolan M."/>
            <person name="Lapidus A."/>
            <person name="Glavina Del Rio T."/>
            <person name="Copeland A."/>
            <person name="Tice H."/>
            <person name="Cheng J.F."/>
            <person name="Lucas S."/>
            <person name="Land M."/>
            <person name="Chen F."/>
            <person name="Bruce D."/>
            <person name="Goodwin L."/>
            <person name="Pitluck S."/>
            <person name="Ivanova N."/>
            <person name="Mavromatis K."/>
            <person name="Mikhailova N."/>
            <person name="Pati A."/>
            <person name="Chen A."/>
            <person name="Palaniappan K."/>
            <person name="Hauser L."/>
            <person name="Chang Y.J."/>
            <person name="Jeffries C.D."/>
            <person name="Munk C."/>
            <person name="Kiss H."/>
            <person name="Chain P."/>
            <person name="Han C."/>
            <person name="Brettin T."/>
            <person name="Detter J.C."/>
            <person name="Schuler E."/>
            <person name="Goker M."/>
            <person name="Rohde M."/>
            <person name="Bristow J."/>
            <person name="Eisen J.A."/>
            <person name="Markowitz V."/>
            <person name="Hugenholtz P."/>
            <person name="Kyrpides N.C."/>
            <person name="Klenk H.P."/>
        </authorList>
    </citation>
    <scope>NUCLEOTIDE SEQUENCE [LARGE SCALE GENOMIC DNA]</scope>
    <source>
        <strain evidence="4">ATCC 49802 / DSM 20745 / S 6022</strain>
    </source>
</reference>
<sequence length="189" mass="18830">MDTRKSRLTRVLASMGLAAALAVGAVMPTLAADSATLDGTASLNAGPLDLDATGPVIFSGTLNGENQTLTTAPGASTITITDATGSGAGWSLSASATQFSTGDGNHQLPADALTINESPVAGVTGEESELPATTTQATLTSTPAVILSAAEGTGMGKFEVNPTFSLDIPFDAYAGTYESTVTFTLAVTP</sequence>
<dbReference type="EMBL" id="CP001823">
    <property type="protein sequence ID" value="ACZ39831.1"/>
    <property type="molecule type" value="Genomic_DNA"/>
</dbReference>
<dbReference type="KEGG" id="sti:Sthe_2415"/>